<dbReference type="AlphaFoldDB" id="A0A7U4P9U6"/>
<comment type="catalytic activity">
    <reaction evidence="1">
        <text>3',3'-c-di-GMP + H2O = 5'-phosphoguanylyl(3'-&gt;5')guanosine + H(+)</text>
        <dbReference type="Rhea" id="RHEA:24902"/>
        <dbReference type="ChEBI" id="CHEBI:15377"/>
        <dbReference type="ChEBI" id="CHEBI:15378"/>
        <dbReference type="ChEBI" id="CHEBI:58754"/>
        <dbReference type="ChEBI" id="CHEBI:58805"/>
        <dbReference type="EC" id="3.1.4.52"/>
    </reaction>
    <physiologicalReaction direction="left-to-right" evidence="1">
        <dbReference type="Rhea" id="RHEA:24903"/>
    </physiologicalReaction>
</comment>
<dbReference type="InterPro" id="IPR001789">
    <property type="entry name" value="Sig_transdc_resp-reg_receiver"/>
</dbReference>
<dbReference type="CDD" id="cd00130">
    <property type="entry name" value="PAS"/>
    <property type="match status" value="1"/>
</dbReference>
<evidence type="ECO:0000313" key="2">
    <source>
        <dbReference type="EMBL" id="QPS47064.1"/>
    </source>
</evidence>
<accession>A0A7T2U7R6</accession>
<dbReference type="SMART" id="SM00091">
    <property type="entry name" value="PAS"/>
    <property type="match status" value="1"/>
</dbReference>
<dbReference type="PANTHER" id="PTHR44757">
    <property type="entry name" value="DIGUANYLATE CYCLASE DGCP"/>
    <property type="match status" value="1"/>
</dbReference>
<evidence type="ECO:0000313" key="3">
    <source>
        <dbReference type="Proteomes" id="UP000594943"/>
    </source>
</evidence>
<dbReference type="Proteomes" id="UP000594943">
    <property type="component" value="Chromosome 2"/>
</dbReference>
<dbReference type="Pfam" id="PF00563">
    <property type="entry name" value="EAL"/>
    <property type="match status" value="1"/>
</dbReference>
<dbReference type="SUPFAM" id="SSF55785">
    <property type="entry name" value="PYP-like sensor domain (PAS domain)"/>
    <property type="match status" value="1"/>
</dbReference>
<dbReference type="Pfam" id="PF00072">
    <property type="entry name" value="Response_reg"/>
    <property type="match status" value="1"/>
</dbReference>
<dbReference type="Gene3D" id="3.30.70.270">
    <property type="match status" value="1"/>
</dbReference>
<dbReference type="Gene3D" id="3.30.450.20">
    <property type="entry name" value="PAS domain"/>
    <property type="match status" value="1"/>
</dbReference>
<accession>A0A7U4P9U6</accession>
<name>A0A7U4P9U6_9BURK</name>
<dbReference type="PROSITE" id="PS50110">
    <property type="entry name" value="RESPONSE_REGULATORY"/>
    <property type="match status" value="1"/>
</dbReference>
<dbReference type="NCBIfam" id="TIGR00254">
    <property type="entry name" value="GGDEF"/>
    <property type="match status" value="1"/>
</dbReference>
<gene>
    <name evidence="2" type="ORF">I6G56_21565</name>
</gene>
<dbReference type="SUPFAM" id="SSF141868">
    <property type="entry name" value="EAL domain-like"/>
    <property type="match status" value="1"/>
</dbReference>
<dbReference type="InterPro" id="IPR001633">
    <property type="entry name" value="EAL_dom"/>
</dbReference>
<dbReference type="CDD" id="cd01948">
    <property type="entry name" value="EAL"/>
    <property type="match status" value="1"/>
</dbReference>
<dbReference type="NCBIfam" id="TIGR00229">
    <property type="entry name" value="sensory_box"/>
    <property type="match status" value="1"/>
</dbReference>
<dbReference type="Pfam" id="PF00990">
    <property type="entry name" value="GGDEF"/>
    <property type="match status" value="1"/>
</dbReference>
<dbReference type="InterPro" id="IPR011006">
    <property type="entry name" value="CheY-like_superfamily"/>
</dbReference>
<sequence length="709" mass="77401">MNDETMIPESRAQTVLVVDDTPANLELAVSALEADGLEVLVAQSGEEAIRRAQLVVPDLVLLDVMMPGIDGFETCRRLKAIDHTRDAPVIFMTALSDVQDKVAGFAAGGIDYLTKPFQIVELAARVKTHLALRAAQRQLVLANARLASSEARYRRLFETASDGIILVDMAGSRITDVNASLVEMLGFERDHFVGRPIGSVPPFEAVPECASLCATLAASGEIRCEHTSLATATGTLLDVEFLASLYTVGGARIVQCNVRDITERKQAEARVRYMALHDALTGLPNRALLQEHLAQAIARARREGGCVAALMLDLDRFKHVNDSLGHHIGDRLLEAASMRLRGCLREGDTVARLGGDEFVIGLADVDGDQGAGEVATRVLTTLSRPFFVENHELHVGCSIGISRYPADGEDVQTLLRAADTAMYDAKANGRGIYRFFTPELNAAAQQRLALARDIRYAFDRGEFVLHYQPQVCTHSGAITGVEALLRWRHPEHGLISPLQFVPMLEELGLIVAVGQWVLRTACQQSVQWQSAGLPPVRMAVNLSAYQLQRGDIVRTVDEALRETGLAAEWLELELTETMALYNAQEAIRIMREFKQLGVSLSLDDFGTGWSSLSYLRQFPIDRIKIDRSFIRDVVTHPGASAVVQGIMTLANHLGLQCIAEGVETVQQFGFLQERACGEIQGFLVSPALPAHECAVLLASDESPVPESIV</sequence>
<dbReference type="RefSeq" id="WP_006027063.1">
    <property type="nucleotide sequence ID" value="NZ_CP013382.1"/>
</dbReference>
<dbReference type="GO" id="GO:0000160">
    <property type="term" value="P:phosphorelay signal transduction system"/>
    <property type="evidence" value="ECO:0007669"/>
    <property type="project" value="InterPro"/>
</dbReference>
<dbReference type="Gene3D" id="3.20.20.450">
    <property type="entry name" value="EAL domain"/>
    <property type="match status" value="1"/>
</dbReference>
<proteinExistence type="predicted"/>
<dbReference type="PROSITE" id="PS50883">
    <property type="entry name" value="EAL"/>
    <property type="match status" value="1"/>
</dbReference>
<dbReference type="InterPro" id="IPR043128">
    <property type="entry name" value="Rev_trsase/Diguanyl_cyclase"/>
</dbReference>
<dbReference type="Gene3D" id="3.40.50.2300">
    <property type="match status" value="1"/>
</dbReference>
<dbReference type="SMART" id="SM00052">
    <property type="entry name" value="EAL"/>
    <property type="match status" value="1"/>
</dbReference>
<dbReference type="CDD" id="cd19920">
    <property type="entry name" value="REC_PA4781-like"/>
    <property type="match status" value="1"/>
</dbReference>
<dbReference type="SMART" id="SM00267">
    <property type="entry name" value="GGDEF"/>
    <property type="match status" value="1"/>
</dbReference>
<reference evidence="2 3" key="1">
    <citation type="submission" date="2020-12" db="EMBL/GenBank/DDBJ databases">
        <title>FDA dAtabase for Regulatory Grade micrObial Sequences (FDA-ARGOS): Supporting development and validation of Infectious Disease Dx tests.</title>
        <authorList>
            <person name="Nelson B."/>
            <person name="Plummer A."/>
            <person name="Tallon L."/>
            <person name="Sadzewicz L."/>
            <person name="Zhao X."/>
            <person name="Boylan J."/>
            <person name="Ott S."/>
            <person name="Bowen H."/>
            <person name="Vavikolanu K."/>
            <person name="Mehta A."/>
            <person name="Aluvathingal J."/>
            <person name="Nadendla S."/>
            <person name="Myers T."/>
            <person name="Yan Y."/>
            <person name="Sichtig H."/>
        </authorList>
    </citation>
    <scope>NUCLEOTIDE SEQUENCE [LARGE SCALE GENOMIC DNA]</scope>
    <source>
        <strain evidence="2 3">FDAARGOS_899</strain>
    </source>
</reference>
<dbReference type="GO" id="GO:0071732">
    <property type="term" value="P:cellular response to nitric oxide"/>
    <property type="evidence" value="ECO:0007669"/>
    <property type="project" value="UniProtKB-ARBA"/>
</dbReference>
<dbReference type="SUPFAM" id="SSF55073">
    <property type="entry name" value="Nucleotide cyclase"/>
    <property type="match status" value="1"/>
</dbReference>
<dbReference type="SMART" id="SM00448">
    <property type="entry name" value="REC"/>
    <property type="match status" value="1"/>
</dbReference>
<dbReference type="InterPro" id="IPR000014">
    <property type="entry name" value="PAS"/>
</dbReference>
<dbReference type="CDD" id="cd01949">
    <property type="entry name" value="GGDEF"/>
    <property type="match status" value="1"/>
</dbReference>
<dbReference type="PROSITE" id="PS50887">
    <property type="entry name" value="GGDEF"/>
    <property type="match status" value="1"/>
</dbReference>
<dbReference type="EMBL" id="CP065687">
    <property type="protein sequence ID" value="QPS47064.1"/>
    <property type="molecule type" value="Genomic_DNA"/>
</dbReference>
<dbReference type="InterPro" id="IPR029787">
    <property type="entry name" value="Nucleotide_cyclase"/>
</dbReference>
<dbReference type="FunFam" id="3.20.20.450:FF:000001">
    <property type="entry name" value="Cyclic di-GMP phosphodiesterase yahA"/>
    <property type="match status" value="1"/>
</dbReference>
<dbReference type="InterPro" id="IPR000160">
    <property type="entry name" value="GGDEF_dom"/>
</dbReference>
<dbReference type="KEGG" id="bhg:I6G56_21565"/>
<dbReference type="InterPro" id="IPR035965">
    <property type="entry name" value="PAS-like_dom_sf"/>
</dbReference>
<dbReference type="InterPro" id="IPR052155">
    <property type="entry name" value="Biofilm_reg_signaling"/>
</dbReference>
<dbReference type="PANTHER" id="PTHR44757:SF2">
    <property type="entry name" value="BIOFILM ARCHITECTURE MAINTENANCE PROTEIN MBAA"/>
    <property type="match status" value="1"/>
</dbReference>
<dbReference type="InterPro" id="IPR035919">
    <property type="entry name" value="EAL_sf"/>
</dbReference>
<dbReference type="FunFam" id="3.30.70.270:FF:000001">
    <property type="entry name" value="Diguanylate cyclase domain protein"/>
    <property type="match status" value="1"/>
</dbReference>
<dbReference type="GO" id="GO:0071111">
    <property type="term" value="F:cyclic-guanylate-specific phosphodiesterase activity"/>
    <property type="evidence" value="ECO:0007669"/>
    <property type="project" value="UniProtKB-EC"/>
</dbReference>
<organism evidence="2 3">
    <name type="scientific">Burkholderia humptydooensis</name>
    <dbReference type="NCBI Taxonomy" id="430531"/>
    <lineage>
        <taxon>Bacteria</taxon>
        <taxon>Pseudomonadati</taxon>
        <taxon>Pseudomonadota</taxon>
        <taxon>Betaproteobacteria</taxon>
        <taxon>Burkholderiales</taxon>
        <taxon>Burkholderiaceae</taxon>
        <taxon>Burkholderia</taxon>
        <taxon>pseudomallei group</taxon>
    </lineage>
</organism>
<dbReference type="PROSITE" id="PS50112">
    <property type="entry name" value="PAS"/>
    <property type="match status" value="1"/>
</dbReference>
<dbReference type="Pfam" id="PF13188">
    <property type="entry name" value="PAS_8"/>
    <property type="match status" value="1"/>
</dbReference>
<protein>
    <submittedName>
        <fullName evidence="2">EAL domain-containing protein</fullName>
    </submittedName>
</protein>
<evidence type="ECO:0000256" key="1">
    <source>
        <dbReference type="ARBA" id="ARBA00051114"/>
    </source>
</evidence>
<dbReference type="SUPFAM" id="SSF52172">
    <property type="entry name" value="CheY-like"/>
    <property type="match status" value="1"/>
</dbReference>